<evidence type="ECO:0000313" key="13">
    <source>
        <dbReference type="EMBL" id="QKM66945.1"/>
    </source>
</evidence>
<dbReference type="GO" id="GO:0003677">
    <property type="term" value="F:DNA binding"/>
    <property type="evidence" value="ECO:0007669"/>
    <property type="project" value="UniProtKB-UniRule"/>
</dbReference>
<feature type="binding site" evidence="11">
    <location>
        <position position="56"/>
    </location>
    <ligand>
        <name>[4Fe-4S] cluster</name>
        <dbReference type="ChEBI" id="CHEBI:49883"/>
    </ligand>
</feature>
<dbReference type="Proteomes" id="UP000005940">
    <property type="component" value="Chromosome"/>
</dbReference>
<dbReference type="GO" id="GO:0005737">
    <property type="term" value="C:cytoplasm"/>
    <property type="evidence" value="ECO:0007669"/>
    <property type="project" value="UniProtKB-SubCell"/>
</dbReference>
<dbReference type="HAMAP" id="MF_01479">
    <property type="entry name" value="WhiB"/>
    <property type="match status" value="1"/>
</dbReference>
<dbReference type="GO" id="GO:0051539">
    <property type="term" value="F:4 iron, 4 sulfur cluster binding"/>
    <property type="evidence" value="ECO:0007669"/>
    <property type="project" value="UniProtKB-UniRule"/>
</dbReference>
<comment type="PTM">
    <text evidence="11">The Fe-S cluster can be nitrosylated by nitric oxide (NO).</text>
</comment>
<evidence type="ECO:0000256" key="2">
    <source>
        <dbReference type="ARBA" id="ARBA00006597"/>
    </source>
</evidence>
<comment type="PTM">
    <text evidence="11">Upon Fe-S cluster removal intramolecular disulfide bonds are formed.</text>
</comment>
<accession>I2N845</accession>
<evidence type="ECO:0000256" key="5">
    <source>
        <dbReference type="ARBA" id="ARBA00023004"/>
    </source>
</evidence>
<keyword evidence="11" id="KW-0963">Cytoplasm</keyword>
<comment type="function">
    <text evidence="11">Acts as a transcriptional regulator. Probably redox-responsive. The apo- but not holo-form probably binds DNA.</text>
</comment>
<dbReference type="PROSITE" id="PS51674">
    <property type="entry name" value="4FE4S_WBL"/>
    <property type="match status" value="1"/>
</dbReference>
<evidence type="ECO:0000256" key="1">
    <source>
        <dbReference type="ARBA" id="ARBA00004496"/>
    </source>
</evidence>
<dbReference type="GO" id="GO:0045892">
    <property type="term" value="P:negative regulation of DNA-templated transcription"/>
    <property type="evidence" value="ECO:0007669"/>
    <property type="project" value="TreeGrafter"/>
</dbReference>
<comment type="similarity">
    <text evidence="2 11">Belongs to the WhiB family.</text>
</comment>
<evidence type="ECO:0000256" key="9">
    <source>
        <dbReference type="ARBA" id="ARBA00023157"/>
    </source>
</evidence>
<feature type="binding site" evidence="11">
    <location>
        <position position="65"/>
    </location>
    <ligand>
        <name>[4Fe-4S] cluster</name>
        <dbReference type="ChEBI" id="CHEBI:49883"/>
    </ligand>
</feature>
<feature type="compositionally biased region" description="Acidic residues" evidence="12">
    <location>
        <begin position="185"/>
        <end position="200"/>
    </location>
</feature>
<evidence type="ECO:0000256" key="8">
    <source>
        <dbReference type="ARBA" id="ARBA00023125"/>
    </source>
</evidence>
<name>I2N845_STRT9</name>
<dbReference type="EMBL" id="CP029159">
    <property type="protein sequence ID" value="QKM66945.1"/>
    <property type="molecule type" value="Genomic_DNA"/>
</dbReference>
<evidence type="ECO:0000256" key="3">
    <source>
        <dbReference type="ARBA" id="ARBA00022485"/>
    </source>
</evidence>
<keyword evidence="8 11" id="KW-0238">DNA-binding</keyword>
<feature type="binding site" evidence="11">
    <location>
        <position position="59"/>
    </location>
    <ligand>
        <name>[4Fe-4S] cluster</name>
        <dbReference type="ChEBI" id="CHEBI:49883"/>
    </ligand>
</feature>
<reference evidence="13 14" key="1">
    <citation type="journal article" date="2012" name="J. Bacteriol.">
        <title>Draft genome of Streptomyces tsukubaensis NRRL 18488, the producer of the clinically important immunosuppressant tacrolimus (FK506).</title>
        <authorList>
            <person name="Barreiro C."/>
            <person name="Prieto C."/>
            <person name="Sola-Landa A."/>
            <person name="Solera E."/>
            <person name="Martinez-Castro M."/>
            <person name="Perez-Redondo R."/>
            <person name="Garcia-Estrada C."/>
            <person name="Aparicio J.F."/>
            <person name="Fernandez-Martinez L.T."/>
            <person name="Santos-Aberturas J."/>
            <person name="Salehi-Najafabadi Z."/>
            <person name="Rodriguez-Garcia A."/>
            <person name="Tauch A."/>
            <person name="Martin J.F."/>
        </authorList>
    </citation>
    <scope>NUCLEOTIDE SEQUENCE [LARGE SCALE GENOMIC DNA]</scope>
    <source>
        <strain evidence="14">DSM 42081 / NBRC 108919 / NRRL 18488 / 9993</strain>
    </source>
</reference>
<comment type="subcellular location">
    <subcellularLocation>
        <location evidence="1 11">Cytoplasm</location>
    </subcellularLocation>
</comment>
<keyword evidence="10 11" id="KW-0804">Transcription</keyword>
<gene>
    <name evidence="11" type="primary">whiB</name>
    <name evidence="13" type="ORF">STSU_006900</name>
</gene>
<evidence type="ECO:0000256" key="10">
    <source>
        <dbReference type="ARBA" id="ARBA00023163"/>
    </source>
</evidence>
<protein>
    <recommendedName>
        <fullName evidence="11">Transcriptional regulator WhiB</fullName>
    </recommendedName>
</protein>
<evidence type="ECO:0000313" key="14">
    <source>
        <dbReference type="Proteomes" id="UP000005940"/>
    </source>
</evidence>
<feature type="region of interest" description="Disordered" evidence="12">
    <location>
        <begin position="169"/>
        <end position="209"/>
    </location>
</feature>
<dbReference type="PANTHER" id="PTHR38839">
    <property type="entry name" value="TRANSCRIPTIONAL REGULATOR WHID-RELATED"/>
    <property type="match status" value="1"/>
</dbReference>
<organism evidence="13 14">
    <name type="scientific">Streptomyces tsukubensis (strain DSM 42081 / NBRC 108919 / NRRL 18488 / 9993)</name>
    <dbReference type="NCBI Taxonomy" id="1114943"/>
    <lineage>
        <taxon>Bacteria</taxon>
        <taxon>Bacillati</taxon>
        <taxon>Actinomycetota</taxon>
        <taxon>Actinomycetes</taxon>
        <taxon>Kitasatosporales</taxon>
        <taxon>Streptomycetaceae</taxon>
        <taxon>Streptomyces</taxon>
    </lineage>
</organism>
<proteinExistence type="inferred from homology"/>
<sequence length="223" mass="24916">MRYITTNDDRPILRGIADHSWHARSACRDLSPAEADKLFFPLPRDHKAIAQAKFICGGCPVKKACFNSALEQGSKEGVWGGTTEKERRPWQAKLHARLDYERVRAAFLGRDVHLSTAEREAVTRHAYVRGWSPERLAHTLRLDLDYARDLMREAAHALADRDRYWGLYGTAGDQDEDGTPAQDSGSDDDTEDAEQDEAPAEEISPVARHIHTQALITALGKAA</sequence>
<keyword evidence="5 11" id="KW-0408">Iron</keyword>
<keyword evidence="9 11" id="KW-1015">Disulfide bond</keyword>
<keyword evidence="3 11" id="KW-0004">4Fe-4S</keyword>
<dbReference type="InterPro" id="IPR003482">
    <property type="entry name" value="Whib"/>
</dbReference>
<dbReference type="GO" id="GO:0047134">
    <property type="term" value="F:protein-disulfide reductase [NAD(P)H] activity"/>
    <property type="evidence" value="ECO:0007669"/>
    <property type="project" value="TreeGrafter"/>
</dbReference>
<keyword evidence="14" id="KW-1185">Reference proteome</keyword>
<evidence type="ECO:0000256" key="4">
    <source>
        <dbReference type="ARBA" id="ARBA00022723"/>
    </source>
</evidence>
<dbReference type="InterPro" id="IPR034768">
    <property type="entry name" value="4FE4S_WBL"/>
</dbReference>
<dbReference type="GO" id="GO:0046872">
    <property type="term" value="F:metal ion binding"/>
    <property type="evidence" value="ECO:0007669"/>
    <property type="project" value="UniProtKB-KW"/>
</dbReference>
<feature type="binding site" evidence="11">
    <location>
        <position position="27"/>
    </location>
    <ligand>
        <name>[4Fe-4S] cluster</name>
        <dbReference type="ChEBI" id="CHEBI:49883"/>
    </ligand>
</feature>
<comment type="cofactor">
    <cofactor evidence="11">
        <name>[4Fe-4S] cluster</name>
        <dbReference type="ChEBI" id="CHEBI:49883"/>
    </cofactor>
    <text evidence="11">Binds 1 [4Fe-4S] cluster per subunit. Following nitrosylation of the [4Fe-4S] cluster binds 1 [4Fe-8(NO)] cluster per subunit.</text>
</comment>
<dbReference type="GO" id="GO:0045454">
    <property type="term" value="P:cell redox homeostasis"/>
    <property type="evidence" value="ECO:0007669"/>
    <property type="project" value="TreeGrafter"/>
</dbReference>
<evidence type="ECO:0000256" key="11">
    <source>
        <dbReference type="HAMAP-Rule" id="MF_01479"/>
    </source>
</evidence>
<dbReference type="AlphaFoldDB" id="I2N845"/>
<dbReference type="Pfam" id="PF02467">
    <property type="entry name" value="Whib"/>
    <property type="match status" value="1"/>
</dbReference>
<evidence type="ECO:0000256" key="7">
    <source>
        <dbReference type="ARBA" id="ARBA00023015"/>
    </source>
</evidence>
<evidence type="ECO:0000256" key="6">
    <source>
        <dbReference type="ARBA" id="ARBA00023014"/>
    </source>
</evidence>
<keyword evidence="6 11" id="KW-0411">Iron-sulfur</keyword>
<dbReference type="GO" id="GO:0035731">
    <property type="term" value="F:dinitrosyl-iron complex binding"/>
    <property type="evidence" value="ECO:0007669"/>
    <property type="project" value="UniProtKB-UniRule"/>
</dbReference>
<keyword evidence="4 11" id="KW-0479">Metal-binding</keyword>
<evidence type="ECO:0000256" key="12">
    <source>
        <dbReference type="SAM" id="MobiDB-lite"/>
    </source>
</evidence>
<keyword evidence="7 11" id="KW-0805">Transcription regulation</keyword>
<dbReference type="RefSeq" id="WP_006345945.1">
    <property type="nucleotide sequence ID" value="NZ_CP029159.1"/>
</dbReference>